<dbReference type="EMBL" id="GBRH01228692">
    <property type="protein sequence ID" value="JAD69203.1"/>
    <property type="molecule type" value="Transcribed_RNA"/>
</dbReference>
<reference evidence="2" key="2">
    <citation type="journal article" date="2015" name="Data Brief">
        <title>Shoot transcriptome of the giant reed, Arundo donax.</title>
        <authorList>
            <person name="Barrero R.A."/>
            <person name="Guerrero F.D."/>
            <person name="Moolhuijzen P."/>
            <person name="Goolsby J.A."/>
            <person name="Tidwell J."/>
            <person name="Bellgard S.E."/>
            <person name="Bellgard M.I."/>
        </authorList>
    </citation>
    <scope>NUCLEOTIDE SEQUENCE</scope>
    <source>
        <tissue evidence="2">Shoot tissue taken approximately 20 cm above the soil surface</tissue>
    </source>
</reference>
<protein>
    <submittedName>
        <fullName evidence="2">Uncharacterized protein</fullName>
    </submittedName>
</protein>
<dbReference type="AlphaFoldDB" id="A0A0A9C436"/>
<evidence type="ECO:0000313" key="2">
    <source>
        <dbReference type="EMBL" id="JAD69203.1"/>
    </source>
</evidence>
<proteinExistence type="predicted"/>
<name>A0A0A9C436_ARUDO</name>
<organism evidence="2">
    <name type="scientific">Arundo donax</name>
    <name type="common">Giant reed</name>
    <name type="synonym">Donax arundinaceus</name>
    <dbReference type="NCBI Taxonomy" id="35708"/>
    <lineage>
        <taxon>Eukaryota</taxon>
        <taxon>Viridiplantae</taxon>
        <taxon>Streptophyta</taxon>
        <taxon>Embryophyta</taxon>
        <taxon>Tracheophyta</taxon>
        <taxon>Spermatophyta</taxon>
        <taxon>Magnoliopsida</taxon>
        <taxon>Liliopsida</taxon>
        <taxon>Poales</taxon>
        <taxon>Poaceae</taxon>
        <taxon>PACMAD clade</taxon>
        <taxon>Arundinoideae</taxon>
        <taxon>Arundineae</taxon>
        <taxon>Arundo</taxon>
    </lineage>
</organism>
<feature type="compositionally biased region" description="Basic and acidic residues" evidence="1">
    <location>
        <begin position="36"/>
        <end position="48"/>
    </location>
</feature>
<accession>A0A0A9C436</accession>
<feature type="region of interest" description="Disordered" evidence="1">
    <location>
        <begin position="35"/>
        <end position="57"/>
    </location>
</feature>
<sequence length="57" mass="6700">MRRRNSRGGIIIKKRKMSNMQQGVFQETTCITQQEVPRDKTTRHKAPDYMRPPIKVG</sequence>
<reference evidence="2" key="1">
    <citation type="submission" date="2014-09" db="EMBL/GenBank/DDBJ databases">
        <authorList>
            <person name="Magalhaes I.L.F."/>
            <person name="Oliveira U."/>
            <person name="Santos F.R."/>
            <person name="Vidigal T.H.D.A."/>
            <person name="Brescovit A.D."/>
            <person name="Santos A.J."/>
        </authorList>
    </citation>
    <scope>NUCLEOTIDE SEQUENCE</scope>
    <source>
        <tissue evidence="2">Shoot tissue taken approximately 20 cm above the soil surface</tissue>
    </source>
</reference>
<evidence type="ECO:0000256" key="1">
    <source>
        <dbReference type="SAM" id="MobiDB-lite"/>
    </source>
</evidence>